<dbReference type="CDD" id="cd01131">
    <property type="entry name" value="PilT"/>
    <property type="match status" value="1"/>
</dbReference>
<dbReference type="InterPro" id="IPR001482">
    <property type="entry name" value="T2SS/T4SS_dom"/>
</dbReference>
<evidence type="ECO:0000259" key="2">
    <source>
        <dbReference type="PROSITE" id="PS00662"/>
    </source>
</evidence>
<dbReference type="PROSITE" id="PS00662">
    <property type="entry name" value="T2SP_E"/>
    <property type="match status" value="1"/>
</dbReference>
<proteinExistence type="inferred from homology"/>
<dbReference type="SUPFAM" id="SSF52540">
    <property type="entry name" value="P-loop containing nucleoside triphosphate hydrolases"/>
    <property type="match status" value="1"/>
</dbReference>
<dbReference type="GO" id="GO:0005524">
    <property type="term" value="F:ATP binding"/>
    <property type="evidence" value="ECO:0007669"/>
    <property type="project" value="InterPro"/>
</dbReference>
<dbReference type="Pfam" id="PF00437">
    <property type="entry name" value="T2SSE"/>
    <property type="match status" value="1"/>
</dbReference>
<dbReference type="NCBIfam" id="TIGR01420">
    <property type="entry name" value="pilT_fam"/>
    <property type="match status" value="1"/>
</dbReference>
<feature type="domain" description="Bacterial type II secretion system protein E" evidence="2">
    <location>
        <begin position="277"/>
        <end position="291"/>
    </location>
</feature>
<dbReference type="PANTHER" id="PTHR30486">
    <property type="entry name" value="TWITCHING MOTILITY PROTEIN PILT"/>
    <property type="match status" value="1"/>
</dbReference>
<dbReference type="InterPro" id="IPR006321">
    <property type="entry name" value="PilT/PilU"/>
</dbReference>
<evidence type="ECO:0000313" key="3">
    <source>
        <dbReference type="EMBL" id="VAX35860.1"/>
    </source>
</evidence>
<dbReference type="InterPro" id="IPR050921">
    <property type="entry name" value="T4SS_GSP_E_ATPase"/>
</dbReference>
<evidence type="ECO:0000256" key="1">
    <source>
        <dbReference type="ARBA" id="ARBA00006611"/>
    </source>
</evidence>
<dbReference type="InterPro" id="IPR003593">
    <property type="entry name" value="AAA+_ATPase"/>
</dbReference>
<sequence>MVDEIIKNIECDPVCGMDVMTKEAEQSSLYRDYEEIRYFFCSSSCFQSFQMNPKRFVYGDEKKNKIIPNENILPLENTQDQLKFNGMFSWLKKAVESHACDLFLTVGEPPTIKVYGRFQQIDALPLSHEQMATIIQSILPDKKKEEFEKGGEIDLGLDIQGLSRFRINIFRQQNGASMAIRPLPYTIPSLKSLKLPDVFNDFISIKHGLILITGPTGSGKTTTLAAFINAINQQEERHIITIEDPIEYVIPNQRSLIHQREVGLHTQSFADGLRNALRENPDIIVVGELRDLESISLAIRAAETGHLVLGTLHSGTAVQTITRVLDVFDTARQPQIRIQLAQSLQAICSQRLIKKSDGQGMVLATEIMVATLALRNIIRQNRVQEIRGYMETGMRENMHTLKQSIQNLINDGLVSEEALNEVKEDILIK</sequence>
<dbReference type="AlphaFoldDB" id="A0A3B1DLR4"/>
<dbReference type="Gene3D" id="3.30.450.90">
    <property type="match status" value="1"/>
</dbReference>
<gene>
    <name evidence="3" type="ORF">MNBD_UNCLBAC01-1052</name>
</gene>
<dbReference type="EMBL" id="UOGJ01000074">
    <property type="protein sequence ID" value="VAX35860.1"/>
    <property type="molecule type" value="Genomic_DNA"/>
</dbReference>
<dbReference type="Gene3D" id="3.40.50.300">
    <property type="entry name" value="P-loop containing nucleotide triphosphate hydrolases"/>
    <property type="match status" value="1"/>
</dbReference>
<accession>A0A3B1DLR4</accession>
<comment type="similarity">
    <text evidence="1">Belongs to the GSP E family.</text>
</comment>
<dbReference type="InterPro" id="IPR027417">
    <property type="entry name" value="P-loop_NTPase"/>
</dbReference>
<protein>
    <submittedName>
        <fullName evidence="3">Twitching motility protein PilT</fullName>
    </submittedName>
</protein>
<organism evidence="3">
    <name type="scientific">hydrothermal vent metagenome</name>
    <dbReference type="NCBI Taxonomy" id="652676"/>
    <lineage>
        <taxon>unclassified sequences</taxon>
        <taxon>metagenomes</taxon>
        <taxon>ecological metagenomes</taxon>
    </lineage>
</organism>
<reference evidence="3" key="1">
    <citation type="submission" date="2018-06" db="EMBL/GenBank/DDBJ databases">
        <authorList>
            <person name="Zhirakovskaya E."/>
        </authorList>
    </citation>
    <scope>NUCLEOTIDE SEQUENCE</scope>
</reference>
<dbReference type="GO" id="GO:0016887">
    <property type="term" value="F:ATP hydrolysis activity"/>
    <property type="evidence" value="ECO:0007669"/>
    <property type="project" value="InterPro"/>
</dbReference>
<dbReference type="SMART" id="SM00382">
    <property type="entry name" value="AAA"/>
    <property type="match status" value="1"/>
</dbReference>
<name>A0A3B1DLR4_9ZZZZ</name>